<reference evidence="1" key="1">
    <citation type="journal article" date="2018" name="PLoS Negl. Trop. Dis.">
        <title>Sialome diversity of ticks revealed by RNAseq of single tick salivary glands.</title>
        <authorList>
            <person name="Perner J."/>
            <person name="Kropackova S."/>
            <person name="Kopacek P."/>
            <person name="Ribeiro J.M."/>
        </authorList>
    </citation>
    <scope>NUCLEOTIDE SEQUENCE</scope>
    <source>
        <strain evidence="1">Siblings of single egg batch collected in Ceske Budejovice</strain>
        <tissue evidence="1">Salivary glands</tissue>
    </source>
</reference>
<organism evidence="1">
    <name type="scientific">Ixodes ricinus</name>
    <name type="common">Common tick</name>
    <name type="synonym">Acarus ricinus</name>
    <dbReference type="NCBI Taxonomy" id="34613"/>
    <lineage>
        <taxon>Eukaryota</taxon>
        <taxon>Metazoa</taxon>
        <taxon>Ecdysozoa</taxon>
        <taxon>Arthropoda</taxon>
        <taxon>Chelicerata</taxon>
        <taxon>Arachnida</taxon>
        <taxon>Acari</taxon>
        <taxon>Parasitiformes</taxon>
        <taxon>Ixodida</taxon>
        <taxon>Ixodoidea</taxon>
        <taxon>Ixodidae</taxon>
        <taxon>Ixodinae</taxon>
        <taxon>Ixodes</taxon>
    </lineage>
</organism>
<proteinExistence type="predicted"/>
<protein>
    <submittedName>
        <fullName evidence="1">Putative conserved secreted protein</fullName>
    </submittedName>
</protein>
<name>A0A147BP00_IXORI</name>
<dbReference type="EMBL" id="GEGO01002904">
    <property type="protein sequence ID" value="JAR92500.1"/>
    <property type="molecule type" value="Transcribed_RNA"/>
</dbReference>
<dbReference type="AlphaFoldDB" id="A0A147BP00"/>
<evidence type="ECO:0000313" key="1">
    <source>
        <dbReference type="EMBL" id="JAR92500.1"/>
    </source>
</evidence>
<accession>A0A147BP00</accession>
<sequence length="78" mass="8412">SLRRSTCPAGLCPAAGGPSCVFLVLGDGTNCYCCGDNGRSGRVERARTADRRRRPCGLYCRDGTTLDSRRCQCVPRRG</sequence>
<feature type="non-terminal residue" evidence="1">
    <location>
        <position position="1"/>
    </location>
</feature>